<keyword evidence="2 5" id="KW-0812">Transmembrane</keyword>
<dbReference type="PANTHER" id="PTHR41335">
    <property type="entry name" value="MEMBRANE PROTEIN-RELATED"/>
    <property type="match status" value="1"/>
</dbReference>
<accession>A0A1U9K2N3</accession>
<evidence type="ECO:0000313" key="9">
    <source>
        <dbReference type="EMBL" id="NJB63959.1"/>
    </source>
</evidence>
<keyword evidence="11" id="KW-1185">Reference proteome</keyword>
<dbReference type="GO" id="GO:0005886">
    <property type="term" value="C:plasma membrane"/>
    <property type="evidence" value="ECO:0007669"/>
    <property type="project" value="InterPro"/>
</dbReference>
<dbReference type="AlphaFoldDB" id="A0A1U9K2N3"/>
<dbReference type="KEGG" id="phn:PAEH1_04540"/>
<reference evidence="7 10" key="1">
    <citation type="submission" date="2017-01" db="EMBL/GenBank/DDBJ databases">
        <title>Complete Genome Sequence of Paenalcaligenes hominis, Isolated from a paraplegic Patient with neurogenic bladder.</title>
        <authorList>
            <person name="Mukhopadhyay R."/>
            <person name="Joaquin J."/>
            <person name="Hogue R."/>
            <person name="Kilaru A."/>
            <person name="Jospin G."/>
            <person name="Mars K."/>
            <person name="Eisen J.A."/>
            <person name="Chaturvedi V."/>
        </authorList>
    </citation>
    <scope>NUCLEOTIDE SEQUENCE [LARGE SCALE GENOMIC DNA]</scope>
    <source>
        <strain evidence="7 10">15S00501</strain>
    </source>
</reference>
<dbReference type="EMBL" id="DYTQ01000103">
    <property type="protein sequence ID" value="HJH24746.1"/>
    <property type="molecule type" value="Genomic_DNA"/>
</dbReference>
<evidence type="ECO:0000259" key="6">
    <source>
        <dbReference type="Pfam" id="PF06305"/>
    </source>
</evidence>
<keyword evidence="4 5" id="KW-0472">Membrane</keyword>
<dbReference type="STRING" id="643674.PAEH1_04540"/>
<keyword evidence="1" id="KW-1003">Cell membrane</keyword>
<proteinExistence type="predicted"/>
<evidence type="ECO:0000256" key="4">
    <source>
        <dbReference type="ARBA" id="ARBA00023136"/>
    </source>
</evidence>
<dbReference type="RefSeq" id="WP_077734963.1">
    <property type="nucleotide sequence ID" value="NZ_BMCQ01000002.1"/>
</dbReference>
<dbReference type="InterPro" id="IPR010445">
    <property type="entry name" value="LapA_dom"/>
</dbReference>
<reference evidence="8" key="4">
    <citation type="submission" date="2021-09" db="EMBL/GenBank/DDBJ databases">
        <authorList>
            <person name="Gilroy R."/>
        </authorList>
    </citation>
    <scope>NUCLEOTIDE SEQUENCE</scope>
    <source>
        <strain evidence="8">CHK175-13533</strain>
    </source>
</reference>
<reference evidence="9 11" key="2">
    <citation type="submission" date="2020-03" db="EMBL/GenBank/DDBJ databases">
        <title>Genomic Encyclopedia of Type Strains, Phase IV (KMG-IV): sequencing the most valuable type-strain genomes for metagenomic binning, comparative biology and taxonomic classification.</title>
        <authorList>
            <person name="Goeker M."/>
        </authorList>
    </citation>
    <scope>NUCLEOTIDE SEQUENCE [LARGE SCALE GENOMIC DNA]</scope>
    <source>
        <strain evidence="9 11">DSM 26613</strain>
    </source>
</reference>
<dbReference type="Proteomes" id="UP000700248">
    <property type="component" value="Unassembled WGS sequence"/>
</dbReference>
<evidence type="ECO:0000313" key="7">
    <source>
        <dbReference type="EMBL" id="AQS52301.1"/>
    </source>
</evidence>
<feature type="domain" description="Lipopolysaccharide assembly protein A" evidence="6">
    <location>
        <begin position="22"/>
        <end position="86"/>
    </location>
</feature>
<reference evidence="8" key="3">
    <citation type="journal article" date="2021" name="PeerJ">
        <title>Extensive microbial diversity within the chicken gut microbiome revealed by metagenomics and culture.</title>
        <authorList>
            <person name="Gilroy R."/>
            <person name="Ravi A."/>
            <person name="Getino M."/>
            <person name="Pursley I."/>
            <person name="Horton D.L."/>
            <person name="Alikhan N.F."/>
            <person name="Baker D."/>
            <person name="Gharbi K."/>
            <person name="Hall N."/>
            <person name="Watson M."/>
            <person name="Adriaenssens E.M."/>
            <person name="Foster-Nyarko E."/>
            <person name="Jarju S."/>
            <person name="Secka A."/>
            <person name="Antonio M."/>
            <person name="Oren A."/>
            <person name="Chaudhuri R.R."/>
            <person name="La Ragione R."/>
            <person name="Hildebrand F."/>
            <person name="Pallen M.J."/>
        </authorList>
    </citation>
    <scope>NUCLEOTIDE SEQUENCE</scope>
    <source>
        <strain evidence="8">CHK175-13533</strain>
    </source>
</reference>
<dbReference type="Proteomes" id="UP000783934">
    <property type="component" value="Unassembled WGS sequence"/>
</dbReference>
<dbReference type="EMBL" id="JAATIZ010000001">
    <property type="protein sequence ID" value="NJB63959.1"/>
    <property type="molecule type" value="Genomic_DNA"/>
</dbReference>
<protein>
    <submittedName>
        <fullName evidence="9">Integral membrane protein</fullName>
    </submittedName>
    <submittedName>
        <fullName evidence="8">LapA family protein</fullName>
    </submittedName>
</protein>
<dbReference type="Pfam" id="PF06305">
    <property type="entry name" value="LapA_dom"/>
    <property type="match status" value="1"/>
</dbReference>
<feature type="transmembrane region" description="Helical" evidence="5">
    <location>
        <begin position="42"/>
        <end position="66"/>
    </location>
</feature>
<evidence type="ECO:0000256" key="2">
    <source>
        <dbReference type="ARBA" id="ARBA00022692"/>
    </source>
</evidence>
<evidence type="ECO:0000313" key="8">
    <source>
        <dbReference type="EMBL" id="HJH24746.1"/>
    </source>
</evidence>
<dbReference type="Proteomes" id="UP000189369">
    <property type="component" value="Chromosome"/>
</dbReference>
<dbReference type="PANTHER" id="PTHR41335:SF1">
    <property type="entry name" value="MEMBRANE PROTEIN"/>
    <property type="match status" value="1"/>
</dbReference>
<gene>
    <name evidence="9" type="ORF">GGR41_000180</name>
    <name evidence="8" type="ORF">K8U84_09355</name>
    <name evidence="7" type="ORF">PAEH1_04540</name>
</gene>
<evidence type="ECO:0000256" key="5">
    <source>
        <dbReference type="SAM" id="Phobius"/>
    </source>
</evidence>
<organism evidence="7 10">
    <name type="scientific">Paenalcaligenes hominis</name>
    <dbReference type="NCBI Taxonomy" id="643674"/>
    <lineage>
        <taxon>Bacteria</taxon>
        <taxon>Pseudomonadati</taxon>
        <taxon>Pseudomonadota</taxon>
        <taxon>Betaproteobacteria</taxon>
        <taxon>Burkholderiales</taxon>
        <taxon>Alcaligenaceae</taxon>
        <taxon>Paenalcaligenes</taxon>
    </lineage>
</organism>
<evidence type="ECO:0000256" key="1">
    <source>
        <dbReference type="ARBA" id="ARBA00022475"/>
    </source>
</evidence>
<evidence type="ECO:0000256" key="3">
    <source>
        <dbReference type="ARBA" id="ARBA00022989"/>
    </source>
</evidence>
<name>A0A1U9K2N3_9BURK</name>
<dbReference type="EMBL" id="CP019697">
    <property type="protein sequence ID" value="AQS52301.1"/>
    <property type="molecule type" value="Genomic_DNA"/>
</dbReference>
<keyword evidence="3 5" id="KW-1133">Transmembrane helix</keyword>
<sequence length="107" mass="12059">MRYLVWVLRLLVFVVVLLFALKNTEPVHVSFFADYALANVPLIVVMLVTFLLGLVLGLLLMILNIMRKKREIAKLKRDVARLEDQIQNPAKPTDPAAVEIIAPLAPL</sequence>
<evidence type="ECO:0000313" key="11">
    <source>
        <dbReference type="Proteomes" id="UP000783934"/>
    </source>
</evidence>
<dbReference type="OrthoDB" id="8687514at2"/>
<evidence type="ECO:0000313" key="10">
    <source>
        <dbReference type="Proteomes" id="UP000189369"/>
    </source>
</evidence>